<protein>
    <submittedName>
        <fullName evidence="1">Uncharacterized protein</fullName>
    </submittedName>
</protein>
<gene>
    <name evidence="1" type="ORF">MCOM1403_LOCUS3697</name>
</gene>
<accession>A0A7S0IAW6</accession>
<proteinExistence type="predicted"/>
<name>A0A7S0IAW6_MICPS</name>
<dbReference type="AlphaFoldDB" id="A0A7S0IAW6"/>
<dbReference type="EMBL" id="HBEQ01004703">
    <property type="protein sequence ID" value="CAD8516271.1"/>
    <property type="molecule type" value="Transcribed_RNA"/>
</dbReference>
<reference evidence="1" key="1">
    <citation type="submission" date="2021-01" db="EMBL/GenBank/DDBJ databases">
        <authorList>
            <person name="Corre E."/>
            <person name="Pelletier E."/>
            <person name="Niang G."/>
            <person name="Scheremetjew M."/>
            <person name="Finn R."/>
            <person name="Kale V."/>
            <person name="Holt S."/>
            <person name="Cochrane G."/>
            <person name="Meng A."/>
            <person name="Brown T."/>
            <person name="Cohen L."/>
        </authorList>
    </citation>
    <scope>NUCLEOTIDE SEQUENCE</scope>
    <source>
        <strain evidence="1">CCMP1723</strain>
    </source>
</reference>
<sequence>MRLILMYSRSSFASARHATAPRWSAGDRGVHWTRGDVRYSGRGVGVAAAPSTHSSYSSPFFCVPPPGANTSAGRVSAYHSSLPGVASHSLRIGEKIIERAGLDALDGVSRADLRTGRCVP</sequence>
<evidence type="ECO:0000313" key="1">
    <source>
        <dbReference type="EMBL" id="CAD8516271.1"/>
    </source>
</evidence>
<organism evidence="1">
    <name type="scientific">Micromonas pusilla</name>
    <name type="common">Picoplanktonic green alga</name>
    <name type="synonym">Chromulina pusilla</name>
    <dbReference type="NCBI Taxonomy" id="38833"/>
    <lineage>
        <taxon>Eukaryota</taxon>
        <taxon>Viridiplantae</taxon>
        <taxon>Chlorophyta</taxon>
        <taxon>Mamiellophyceae</taxon>
        <taxon>Mamiellales</taxon>
        <taxon>Mamiellaceae</taxon>
        <taxon>Micromonas</taxon>
    </lineage>
</organism>